<dbReference type="RefSeq" id="WP_061972105.1">
    <property type="nucleotide sequence ID" value="NZ_FMAV01000002.1"/>
</dbReference>
<dbReference type="EMBL" id="LNQN01000002">
    <property type="protein sequence ID" value="KSU83309.1"/>
    <property type="molecule type" value="Genomic_DNA"/>
</dbReference>
<accession>A0A0V8J8F9</accession>
<reference evidence="3 4" key="1">
    <citation type="journal article" date="2014" name="Antonie Van Leeuwenhoek">
        <title>Fictibacillus enclensis sp. nov., isolated from marine sediment.</title>
        <authorList>
            <person name="Dastager S.G."/>
            <person name="Mawlankar R."/>
            <person name="Srinivasan K."/>
            <person name="Tang S.K."/>
            <person name="Lee J.C."/>
            <person name="Ramana V.V."/>
            <person name="Shouche Y.S."/>
        </authorList>
    </citation>
    <scope>NUCLEOTIDE SEQUENCE [LARGE SCALE GENOMIC DNA]</scope>
    <source>
        <strain evidence="3 4">NIO-1003</strain>
    </source>
</reference>
<keyword evidence="3" id="KW-0489">Methyltransferase</keyword>
<evidence type="ECO:0000256" key="1">
    <source>
        <dbReference type="SAM" id="Coils"/>
    </source>
</evidence>
<name>A0A0V8J8F9_9BACL</name>
<evidence type="ECO:0000313" key="3">
    <source>
        <dbReference type="EMBL" id="KSU83309.1"/>
    </source>
</evidence>
<comment type="caution">
    <text evidence="3">The sequence shown here is derived from an EMBL/GenBank/DDBJ whole genome shotgun (WGS) entry which is preliminary data.</text>
</comment>
<dbReference type="OrthoDB" id="43862at2"/>
<dbReference type="InterPro" id="IPR013216">
    <property type="entry name" value="Methyltransf_11"/>
</dbReference>
<keyword evidence="4" id="KW-1185">Reference proteome</keyword>
<gene>
    <name evidence="3" type="ORF">AS030_12095</name>
</gene>
<dbReference type="Pfam" id="PF08241">
    <property type="entry name" value="Methyltransf_11"/>
    <property type="match status" value="1"/>
</dbReference>
<dbReference type="CDD" id="cd02440">
    <property type="entry name" value="AdoMet_MTases"/>
    <property type="match status" value="1"/>
</dbReference>
<proteinExistence type="predicted"/>
<organism evidence="3 4">
    <name type="scientific">Fictibacillus enclensis</name>
    <dbReference type="NCBI Taxonomy" id="1017270"/>
    <lineage>
        <taxon>Bacteria</taxon>
        <taxon>Bacillati</taxon>
        <taxon>Bacillota</taxon>
        <taxon>Bacilli</taxon>
        <taxon>Bacillales</taxon>
        <taxon>Fictibacillaceae</taxon>
        <taxon>Fictibacillus</taxon>
    </lineage>
</organism>
<evidence type="ECO:0000259" key="2">
    <source>
        <dbReference type="Pfam" id="PF08241"/>
    </source>
</evidence>
<keyword evidence="3" id="KW-0808">Transferase</keyword>
<dbReference type="Gene3D" id="3.40.50.150">
    <property type="entry name" value="Vaccinia Virus protein VP39"/>
    <property type="match status" value="1"/>
</dbReference>
<dbReference type="AlphaFoldDB" id="A0A0V8J8F9"/>
<dbReference type="SUPFAM" id="SSF53335">
    <property type="entry name" value="S-adenosyl-L-methionine-dependent methyltransferases"/>
    <property type="match status" value="1"/>
</dbReference>
<protein>
    <submittedName>
        <fullName evidence="3">SAM-dependent methyltransferase</fullName>
    </submittedName>
</protein>
<dbReference type="GO" id="GO:0032259">
    <property type="term" value="P:methylation"/>
    <property type="evidence" value="ECO:0007669"/>
    <property type="project" value="UniProtKB-KW"/>
</dbReference>
<keyword evidence="1" id="KW-0175">Coiled coil</keyword>
<dbReference type="Proteomes" id="UP000054099">
    <property type="component" value="Unassembled WGS sequence"/>
</dbReference>
<dbReference type="GO" id="GO:0008757">
    <property type="term" value="F:S-adenosylmethionine-dependent methyltransferase activity"/>
    <property type="evidence" value="ECO:0007669"/>
    <property type="project" value="InterPro"/>
</dbReference>
<feature type="domain" description="Methyltransferase type 11" evidence="2">
    <location>
        <begin position="46"/>
        <end position="141"/>
    </location>
</feature>
<sequence length="255" mass="29303">MDIKAKVQEQFGKNADNYITSPIHAKGKDLELMVMLSKATAQDRVLDIATGGGHTANAFSPHVKEVTALDLTSEILVAAKQFINEQGRDNVSFVQGDAENLPFEKESFELVTCRIAPHHFPDVKAFVSEAFRVLVPDGRFLLIDNTAPEILEYDQFYNHVEKRRDPSHYRAWKKSEWLQLFEETGFTFEQMHAFKKDFVFDSWCSRMQLASKDKEELENDMLSASERVKEYFKIKEKEGHVQTFTGDAVFIKARK</sequence>
<dbReference type="PANTHER" id="PTHR43591">
    <property type="entry name" value="METHYLTRANSFERASE"/>
    <property type="match status" value="1"/>
</dbReference>
<evidence type="ECO:0000313" key="4">
    <source>
        <dbReference type="Proteomes" id="UP000054099"/>
    </source>
</evidence>
<dbReference type="InterPro" id="IPR029063">
    <property type="entry name" value="SAM-dependent_MTases_sf"/>
</dbReference>
<feature type="coiled-coil region" evidence="1">
    <location>
        <begin position="207"/>
        <end position="234"/>
    </location>
</feature>